<keyword evidence="6" id="KW-1185">Reference proteome</keyword>
<sequence>MDRVISKTERQKVQRKKWLKYGIIAVPVVVVIVLLGIWMKPSVDMKDILMATADKGNIEVSVNGSGRVVPSIEEVIVTPISSRILEVYKRGGDSLDVGTPILKLDLASTETEYNKMLDQLEMKKYEIEQLKARSHSSLSDLEMRVKVGEMQTRRKQVEMRNEKYLDSIGAGTQDRVREMELSYNVSTLEQEQLQKQLANSRTVAEAELKVKMLELRIFQKSVAEMKRVLDDAQIRSPRKAVLTFINTQVGTQVPAGTQVAIISDLSHFKVECEIADAYSDRVRTGSKVIVRVGKTSLTGIVGSVTPMSKNGVISFMVQLDEDAHSVLRSGLRADVHVLTSEKEDVVRIANGTYYAGAGIYNLFVLDGKNTLVRREVKLGESNFSHVEVVSGLQQGDKVVVSDMKQYENRSSLSLKQ</sequence>
<dbReference type="Pfam" id="PF25967">
    <property type="entry name" value="RND-MFP_C"/>
    <property type="match status" value="1"/>
</dbReference>
<proteinExistence type="predicted"/>
<dbReference type="PANTHER" id="PTHR32347:SF14">
    <property type="entry name" value="EFFLUX SYSTEM COMPONENT YKNX-RELATED"/>
    <property type="match status" value="1"/>
</dbReference>
<dbReference type="InterPro" id="IPR058627">
    <property type="entry name" value="MdtA-like_C"/>
</dbReference>
<evidence type="ECO:0000313" key="6">
    <source>
        <dbReference type="Proteomes" id="UP000030101"/>
    </source>
</evidence>
<dbReference type="Gene3D" id="2.40.30.170">
    <property type="match status" value="1"/>
</dbReference>
<feature type="transmembrane region" description="Helical" evidence="3">
    <location>
        <begin position="21"/>
        <end position="39"/>
    </location>
</feature>
<keyword evidence="2" id="KW-0175">Coiled coil</keyword>
<dbReference type="EMBL" id="JQZV01000001">
    <property type="protein sequence ID" value="KGN93604.1"/>
    <property type="molecule type" value="Genomic_DNA"/>
</dbReference>
<keyword evidence="3" id="KW-0812">Transmembrane</keyword>
<evidence type="ECO:0000259" key="4">
    <source>
        <dbReference type="Pfam" id="PF25967"/>
    </source>
</evidence>
<feature type="domain" description="Multidrug resistance protein MdtA-like C-terminal permuted SH3" evidence="4">
    <location>
        <begin position="364"/>
        <end position="404"/>
    </location>
</feature>
<accession>A0ABR4XNV7</accession>
<evidence type="ECO:0000256" key="1">
    <source>
        <dbReference type="ARBA" id="ARBA00004196"/>
    </source>
</evidence>
<organism evidence="5 6">
    <name type="scientific">Porphyromonas canoris</name>
    <dbReference type="NCBI Taxonomy" id="36875"/>
    <lineage>
        <taxon>Bacteria</taxon>
        <taxon>Pseudomonadati</taxon>
        <taxon>Bacteroidota</taxon>
        <taxon>Bacteroidia</taxon>
        <taxon>Bacteroidales</taxon>
        <taxon>Porphyromonadaceae</taxon>
        <taxon>Porphyromonas</taxon>
    </lineage>
</organism>
<comment type="subcellular location">
    <subcellularLocation>
        <location evidence="1">Cell envelope</location>
    </subcellularLocation>
</comment>
<dbReference type="PANTHER" id="PTHR32347">
    <property type="entry name" value="EFFLUX SYSTEM COMPONENT YKNX-RELATED"/>
    <property type="match status" value="1"/>
</dbReference>
<dbReference type="Gene3D" id="2.40.420.20">
    <property type="match status" value="1"/>
</dbReference>
<evidence type="ECO:0000256" key="2">
    <source>
        <dbReference type="ARBA" id="ARBA00023054"/>
    </source>
</evidence>
<name>A0ABR4XNV7_9PORP</name>
<dbReference type="Proteomes" id="UP000030101">
    <property type="component" value="Unassembled WGS sequence"/>
</dbReference>
<protein>
    <submittedName>
        <fullName evidence="5">ABC transporter permease</fullName>
    </submittedName>
</protein>
<comment type="caution">
    <text evidence="5">The sequence shown here is derived from an EMBL/GenBank/DDBJ whole genome shotgun (WGS) entry which is preliminary data.</text>
</comment>
<reference evidence="5 6" key="1">
    <citation type="submission" date="2014-08" db="EMBL/GenBank/DDBJ databases">
        <title>Porphyromonas canoris strain:OH2762 Genome sequencing.</title>
        <authorList>
            <person name="Wallis C."/>
            <person name="Deusch O."/>
            <person name="O'Flynn C."/>
            <person name="Davis I."/>
            <person name="Jospin G."/>
            <person name="Darling A.E."/>
            <person name="Coil D.A."/>
            <person name="Alexiev A."/>
            <person name="Horsfall A."/>
            <person name="Kirkwood N."/>
            <person name="Harris S."/>
            <person name="Eisen J.A."/>
        </authorList>
    </citation>
    <scope>NUCLEOTIDE SEQUENCE [LARGE SCALE GENOMIC DNA]</scope>
    <source>
        <strain evidence="6">COT-108 OH2762</strain>
    </source>
</reference>
<gene>
    <name evidence="5" type="ORF">HQ43_00230</name>
</gene>
<keyword evidence="3" id="KW-1133">Transmembrane helix</keyword>
<evidence type="ECO:0000313" key="5">
    <source>
        <dbReference type="EMBL" id="KGN93604.1"/>
    </source>
</evidence>
<keyword evidence="3" id="KW-0472">Membrane</keyword>
<dbReference type="RefSeq" id="WP_036788403.1">
    <property type="nucleotide sequence ID" value="NZ_JQZV01000001.1"/>
</dbReference>
<evidence type="ECO:0000256" key="3">
    <source>
        <dbReference type="SAM" id="Phobius"/>
    </source>
</evidence>
<dbReference type="InterPro" id="IPR050465">
    <property type="entry name" value="UPF0194_transport"/>
</dbReference>